<evidence type="ECO:0000313" key="4">
    <source>
        <dbReference type="EMBL" id="KAI2646105.1"/>
    </source>
</evidence>
<dbReference type="PANTHER" id="PTHR46670:SF3">
    <property type="entry name" value="ENDONUCLEASE_EXONUCLEASE_PHOSPHATASE DOMAIN-CONTAINING PROTEIN"/>
    <property type="match status" value="1"/>
</dbReference>
<dbReference type="Pfam" id="PF03372">
    <property type="entry name" value="Exo_endo_phos"/>
    <property type="match status" value="1"/>
</dbReference>
<dbReference type="Gene3D" id="3.60.10.10">
    <property type="entry name" value="Endonuclease/exonuclease/phosphatase"/>
    <property type="match status" value="1"/>
</dbReference>
<evidence type="ECO:0000259" key="3">
    <source>
        <dbReference type="Pfam" id="PF03372"/>
    </source>
</evidence>
<dbReference type="Proteomes" id="UP000830375">
    <property type="component" value="Unassembled WGS sequence"/>
</dbReference>
<dbReference type="PANTHER" id="PTHR46670">
    <property type="entry name" value="ENDO/EXONUCLEASE/PHOSPHATASE DOMAIN-CONTAINING PROTEIN"/>
    <property type="match status" value="1"/>
</dbReference>
<accession>A0ABQ8L5S6</accession>
<keyword evidence="4" id="KW-0695">RNA-directed DNA polymerase</keyword>
<dbReference type="EMBL" id="JACTAM010001918">
    <property type="protein sequence ID" value="KAI2646105.1"/>
    <property type="molecule type" value="Genomic_DNA"/>
</dbReference>
<feature type="domain" description="Endonuclease/exonuclease/phosphatase" evidence="3">
    <location>
        <begin position="210"/>
        <end position="393"/>
    </location>
</feature>
<keyword evidence="1" id="KW-0175">Coiled coil</keyword>
<sequence length="557" mass="62117">MAPVSMACRLSPCCLLSLLFAIALFICICCCDVSALLGYDHQTLYNIRASEDTLAGRYELGNQTTSLPPFLADIPAFLHRSPCIIPRKKRWRRRGKRGGVLVRFKAYLASTMSVRCPRDGSCVLVAPRSLEMRGRWLCSVFPSSTGITEGDLLIGPSPPVRFRVRVRGGVDSSHLRPLGRAVSSASDDRTLHLGLINARSLANKTFLLNDFFTSRELDFMFLTETCLHAGELMSFSELFPPSCDFLSSPRTTGKGGGLASVFKSVFHCREIAVDVYNSFELQLFETNFPATVLCAVVYRPPKYNKNFIQDFADFVAGIALNYDRFLIVGDFNIHVCCESKPLAKDFLSLIDSFNLMQSVTGPTHEKGHTLDLVLSYGLCITVSEICDTCISDHLPVLFTAVVPNSGISTCDSARSVRAINPLTASQFSSAFKNSLLYNCDDCDLSVEEFTVLFDSTCTEILDSVAPLKKKRPKESEPWLNETTHSLRRASRVAERKWKKDKLEISFEMMEDALRKYQRAVKTAKTKFFSDLVANNSQRPQLSSYVLHTAPLTVFLHI</sequence>
<dbReference type="SUPFAM" id="SSF56219">
    <property type="entry name" value="DNase I-like"/>
    <property type="match status" value="1"/>
</dbReference>
<keyword evidence="2" id="KW-0732">Signal</keyword>
<keyword evidence="4" id="KW-0808">Transferase</keyword>
<name>A0ABQ8L5S6_LABRO</name>
<proteinExistence type="predicted"/>
<feature type="chain" id="PRO_5047205773" evidence="2">
    <location>
        <begin position="36"/>
        <end position="557"/>
    </location>
</feature>
<gene>
    <name evidence="4" type="ORF">H4Q32_028039</name>
</gene>
<evidence type="ECO:0000313" key="5">
    <source>
        <dbReference type="Proteomes" id="UP000830375"/>
    </source>
</evidence>
<dbReference type="GO" id="GO:0003964">
    <property type="term" value="F:RNA-directed DNA polymerase activity"/>
    <property type="evidence" value="ECO:0007669"/>
    <property type="project" value="UniProtKB-KW"/>
</dbReference>
<reference evidence="4 5" key="1">
    <citation type="submission" date="2022-01" db="EMBL/GenBank/DDBJ databases">
        <title>A high-quality chromosome-level genome assembly of rohu carp, Labeo rohita.</title>
        <authorList>
            <person name="Arick M.A. II"/>
            <person name="Hsu C.-Y."/>
            <person name="Magbanua Z."/>
            <person name="Pechanova O."/>
            <person name="Grover C."/>
            <person name="Miller E."/>
            <person name="Thrash A."/>
            <person name="Ezzel L."/>
            <person name="Alam S."/>
            <person name="Benzie J."/>
            <person name="Hamilton M."/>
            <person name="Karsi A."/>
            <person name="Lawrence M.L."/>
            <person name="Peterson D.G."/>
        </authorList>
    </citation>
    <scope>NUCLEOTIDE SEQUENCE [LARGE SCALE GENOMIC DNA]</scope>
    <source>
        <strain evidence="5">BAU-BD-2019</strain>
        <tissue evidence="4">Blood</tissue>
    </source>
</reference>
<keyword evidence="4" id="KW-0548">Nucleotidyltransferase</keyword>
<protein>
    <submittedName>
        <fullName evidence="4">RNA-directed DNA polymerase from mobile element jockey</fullName>
    </submittedName>
</protein>
<keyword evidence="5" id="KW-1185">Reference proteome</keyword>
<evidence type="ECO:0000256" key="2">
    <source>
        <dbReference type="SAM" id="SignalP"/>
    </source>
</evidence>
<feature type="signal peptide" evidence="2">
    <location>
        <begin position="1"/>
        <end position="35"/>
    </location>
</feature>
<evidence type="ECO:0000256" key="1">
    <source>
        <dbReference type="SAM" id="Coils"/>
    </source>
</evidence>
<organism evidence="4 5">
    <name type="scientific">Labeo rohita</name>
    <name type="common">Indian major carp</name>
    <name type="synonym">Cyprinus rohita</name>
    <dbReference type="NCBI Taxonomy" id="84645"/>
    <lineage>
        <taxon>Eukaryota</taxon>
        <taxon>Metazoa</taxon>
        <taxon>Chordata</taxon>
        <taxon>Craniata</taxon>
        <taxon>Vertebrata</taxon>
        <taxon>Euteleostomi</taxon>
        <taxon>Actinopterygii</taxon>
        <taxon>Neopterygii</taxon>
        <taxon>Teleostei</taxon>
        <taxon>Ostariophysi</taxon>
        <taxon>Cypriniformes</taxon>
        <taxon>Cyprinidae</taxon>
        <taxon>Labeoninae</taxon>
        <taxon>Labeonini</taxon>
        <taxon>Labeo</taxon>
    </lineage>
</organism>
<dbReference type="InterPro" id="IPR005135">
    <property type="entry name" value="Endo/exonuclease/phosphatase"/>
</dbReference>
<comment type="caution">
    <text evidence="4">The sequence shown here is derived from an EMBL/GenBank/DDBJ whole genome shotgun (WGS) entry which is preliminary data.</text>
</comment>
<dbReference type="InterPro" id="IPR036691">
    <property type="entry name" value="Endo/exonu/phosph_ase_sf"/>
</dbReference>
<feature type="coiled-coil region" evidence="1">
    <location>
        <begin position="499"/>
        <end position="526"/>
    </location>
</feature>